<dbReference type="Proteomes" id="UP000887576">
    <property type="component" value="Unplaced"/>
</dbReference>
<protein>
    <submittedName>
        <fullName evidence="2">Uncharacterized protein</fullName>
    </submittedName>
</protein>
<proteinExistence type="predicted"/>
<sequence length="84" mass="9983">MTRNQLPINFFSVKTGSKTAKKLEKIYQNNLKRRSNVTLNSNPERHQEQSGRDRVQRQSSHGKVRIRHQNTGNTHLYKRARRKQ</sequence>
<organism evidence="1 2">
    <name type="scientific">Panagrolaimus sp. JU765</name>
    <dbReference type="NCBI Taxonomy" id="591449"/>
    <lineage>
        <taxon>Eukaryota</taxon>
        <taxon>Metazoa</taxon>
        <taxon>Ecdysozoa</taxon>
        <taxon>Nematoda</taxon>
        <taxon>Chromadorea</taxon>
        <taxon>Rhabditida</taxon>
        <taxon>Tylenchina</taxon>
        <taxon>Panagrolaimomorpha</taxon>
        <taxon>Panagrolaimoidea</taxon>
        <taxon>Panagrolaimidae</taxon>
        <taxon>Panagrolaimus</taxon>
    </lineage>
</organism>
<dbReference type="WBParaSite" id="JU765_v2.g8847.t1">
    <property type="protein sequence ID" value="JU765_v2.g8847.t1"/>
    <property type="gene ID" value="JU765_v2.g8847"/>
</dbReference>
<reference evidence="2" key="1">
    <citation type="submission" date="2022-11" db="UniProtKB">
        <authorList>
            <consortium name="WormBaseParasite"/>
        </authorList>
    </citation>
    <scope>IDENTIFICATION</scope>
</reference>
<accession>A0AC34RPY0</accession>
<evidence type="ECO:0000313" key="1">
    <source>
        <dbReference type="Proteomes" id="UP000887576"/>
    </source>
</evidence>
<name>A0AC34RPY0_9BILA</name>
<evidence type="ECO:0000313" key="2">
    <source>
        <dbReference type="WBParaSite" id="JU765_v2.g8847.t1"/>
    </source>
</evidence>